<dbReference type="EMBL" id="UZAH01040537">
    <property type="protein sequence ID" value="VDP58774.1"/>
    <property type="molecule type" value="Genomic_DNA"/>
</dbReference>
<evidence type="ECO:0000256" key="1">
    <source>
        <dbReference type="SAM" id="MobiDB-lite"/>
    </source>
</evidence>
<protein>
    <submittedName>
        <fullName evidence="4">RHD domain-containing protein</fullName>
    </submittedName>
</protein>
<evidence type="ECO:0000313" key="2">
    <source>
        <dbReference type="EMBL" id="VDP58774.1"/>
    </source>
</evidence>
<evidence type="ECO:0000313" key="4">
    <source>
        <dbReference type="WBParaSite" id="HPBE_0002666301-mRNA-1"/>
    </source>
</evidence>
<feature type="region of interest" description="Disordered" evidence="1">
    <location>
        <begin position="213"/>
        <end position="233"/>
    </location>
</feature>
<sequence>SLPPTANNEPADTSIARGPILGLEDTAATSPPQLERLHIAEPSDSTRAQETPAPKSPALTEPSTPRADTQSSEPQPSTSKSSTLPSTSRNPTSLSAPRRLHTPASSTSSASAVPPKRERLSQPEAMPNLDGAKPHMAGPPLPPTTPDNYTNAWVPYHPWAQYLARRPIYSNLSEASVTSHLPSFVYRHLGPAGYFSGKFARSLFPRHFVGTLSQSTTTDSGADDASAAPTPNFRSRQKDALLPCVALPCGTVHYRPYIRSDNIIVSLRAGRFRSTDPKFPQSPEGRPPTLRCPPMRNGALPALYQVVSKNHGQGVVLEAKDFLIPGPDHLELHCIVLDQYAVNSLSQTRGFDRSQMSVKDFVWVQSIKPTRAALENPEATLAGARLPRVTAMDTRHPYFFRVHEFILVTLPSTNEIVLGLVLEVPRRGARNDRVNNFRIALEGCPEAISIAPKICEFDITETRENQLLLAETRVNVSTAMRFSQLPASEAAQYFLTNAIRVFLPACPDAAILPLRVFRPTPADEKWVRDREARFSNYPRNKKVARKRMGKIFSVACAALAATSHAADDKSTHRVMATVPSPHAHPIRLRFELEGITSETGWNLQRPTDVWIVDSEVVGRLTISRTSFDFARRITDVELHSTINCHRPLRRAIQEFGQTGPDDRTQVG</sequence>
<proteinExistence type="predicted"/>
<reference evidence="4" key="2">
    <citation type="submission" date="2019-09" db="UniProtKB">
        <authorList>
            <consortium name="WormBaseParasite"/>
        </authorList>
    </citation>
    <scope>IDENTIFICATION</scope>
</reference>
<accession>A0A183GVE3</accession>
<accession>A0A3P8FL33</accession>
<gene>
    <name evidence="2" type="ORF">HPBE_LOCUS26662</name>
</gene>
<feature type="compositionally biased region" description="Low complexity" evidence="1">
    <location>
        <begin position="69"/>
        <end position="88"/>
    </location>
</feature>
<dbReference type="Proteomes" id="UP000050761">
    <property type="component" value="Unassembled WGS sequence"/>
</dbReference>
<name>A0A183GVE3_HELPZ</name>
<feature type="compositionally biased region" description="Polar residues" evidence="1">
    <location>
        <begin position="1"/>
        <end position="11"/>
    </location>
</feature>
<organism evidence="3 4">
    <name type="scientific">Heligmosomoides polygyrus</name>
    <name type="common">Parasitic roundworm</name>
    <dbReference type="NCBI Taxonomy" id="6339"/>
    <lineage>
        <taxon>Eukaryota</taxon>
        <taxon>Metazoa</taxon>
        <taxon>Ecdysozoa</taxon>
        <taxon>Nematoda</taxon>
        <taxon>Chromadorea</taxon>
        <taxon>Rhabditida</taxon>
        <taxon>Rhabditina</taxon>
        <taxon>Rhabditomorpha</taxon>
        <taxon>Strongyloidea</taxon>
        <taxon>Heligmosomidae</taxon>
        <taxon>Heligmosomoides</taxon>
    </lineage>
</organism>
<keyword evidence="3" id="KW-1185">Reference proteome</keyword>
<dbReference type="WBParaSite" id="HPBE_0002666301-mRNA-1">
    <property type="protein sequence ID" value="HPBE_0002666301-mRNA-1"/>
    <property type="gene ID" value="HPBE_0002666301"/>
</dbReference>
<reference evidence="2 3" key="1">
    <citation type="submission" date="2018-11" db="EMBL/GenBank/DDBJ databases">
        <authorList>
            <consortium name="Pathogen Informatics"/>
        </authorList>
    </citation>
    <scope>NUCLEOTIDE SEQUENCE [LARGE SCALE GENOMIC DNA]</scope>
</reference>
<feature type="compositionally biased region" description="Low complexity" evidence="1">
    <location>
        <begin position="102"/>
        <end position="114"/>
    </location>
</feature>
<dbReference type="AlphaFoldDB" id="A0A183GVE3"/>
<evidence type="ECO:0000313" key="3">
    <source>
        <dbReference type="Proteomes" id="UP000050761"/>
    </source>
</evidence>
<feature type="region of interest" description="Disordered" evidence="1">
    <location>
        <begin position="1"/>
        <end position="144"/>
    </location>
</feature>
<feature type="compositionally biased region" description="Low complexity" evidence="1">
    <location>
        <begin position="215"/>
        <end position="228"/>
    </location>
</feature>
<dbReference type="OrthoDB" id="5870259at2759"/>